<name>A0ABS7CRZ3_9BACT</name>
<comment type="caution">
    <text evidence="2">The sequence shown here is derived from an EMBL/GenBank/DDBJ whole genome shotgun (WGS) entry which is preliminary data.</text>
</comment>
<feature type="transmembrane region" description="Helical" evidence="1">
    <location>
        <begin position="12"/>
        <end position="31"/>
    </location>
</feature>
<feature type="transmembrane region" description="Helical" evidence="1">
    <location>
        <begin position="72"/>
        <end position="92"/>
    </location>
</feature>
<keyword evidence="1" id="KW-1133">Transmembrane helix</keyword>
<keyword evidence="1" id="KW-0812">Transmembrane</keyword>
<feature type="transmembrane region" description="Helical" evidence="1">
    <location>
        <begin position="43"/>
        <end position="65"/>
    </location>
</feature>
<dbReference type="Proteomes" id="UP000813018">
    <property type="component" value="Unassembled WGS sequence"/>
</dbReference>
<gene>
    <name evidence="2" type="ORF">K0O23_05730</name>
</gene>
<keyword evidence="3" id="KW-1185">Reference proteome</keyword>
<evidence type="ECO:0000256" key="1">
    <source>
        <dbReference type="SAM" id="Phobius"/>
    </source>
</evidence>
<sequence length="93" mass="10251">MNSLKTTSLTKIKTAGISLLVPGLIMLFVGLNQNPPTGDNDLHFSVIIGLAFQLAGVILLGINYYKTNKEQLYIRLFIAILMLALVTVYLTIR</sequence>
<dbReference type="EMBL" id="JAHYXK010000003">
    <property type="protein sequence ID" value="MBW7466558.1"/>
    <property type="molecule type" value="Genomic_DNA"/>
</dbReference>
<dbReference type="RefSeq" id="WP_219876430.1">
    <property type="nucleotide sequence ID" value="NZ_JAHYXK010000003.1"/>
</dbReference>
<evidence type="ECO:0000313" key="2">
    <source>
        <dbReference type="EMBL" id="MBW7466558.1"/>
    </source>
</evidence>
<proteinExistence type="predicted"/>
<evidence type="ECO:0000313" key="3">
    <source>
        <dbReference type="Proteomes" id="UP000813018"/>
    </source>
</evidence>
<organism evidence="2 3">
    <name type="scientific">Pontibacter aydingkolensis</name>
    <dbReference type="NCBI Taxonomy" id="1911536"/>
    <lineage>
        <taxon>Bacteria</taxon>
        <taxon>Pseudomonadati</taxon>
        <taxon>Bacteroidota</taxon>
        <taxon>Cytophagia</taxon>
        <taxon>Cytophagales</taxon>
        <taxon>Hymenobacteraceae</taxon>
        <taxon>Pontibacter</taxon>
    </lineage>
</organism>
<protein>
    <submittedName>
        <fullName evidence="2">Uncharacterized protein</fullName>
    </submittedName>
</protein>
<reference evidence="2 3" key="1">
    <citation type="journal article" date="2016" name="Int. J. Syst. Evol. Microbiol.">
        <title>Pontibacter aydingkolensis sp. nov., isolated from soil of a salt lake.</title>
        <authorList>
            <person name="Osman G."/>
            <person name="Zhang T."/>
            <person name="Lou K."/>
            <person name="Gao Y."/>
            <person name="Chang W."/>
            <person name="Lin Q."/>
            <person name="Yang H.M."/>
            <person name="Huo X.D."/>
            <person name="Wang N."/>
        </authorList>
    </citation>
    <scope>NUCLEOTIDE SEQUENCE [LARGE SCALE GENOMIC DNA]</scope>
    <source>
        <strain evidence="2 3">KACC 19255</strain>
    </source>
</reference>
<accession>A0ABS7CRZ3</accession>
<keyword evidence="1" id="KW-0472">Membrane</keyword>